<keyword evidence="1" id="KW-0812">Transmembrane</keyword>
<reference evidence="3" key="1">
    <citation type="journal article" date="2019" name="Int. J. Syst. Evol. Microbiol.">
        <title>The Global Catalogue of Microorganisms (GCM) 10K type strain sequencing project: providing services to taxonomists for standard genome sequencing and annotation.</title>
        <authorList>
            <consortium name="The Broad Institute Genomics Platform"/>
            <consortium name="The Broad Institute Genome Sequencing Center for Infectious Disease"/>
            <person name="Wu L."/>
            <person name="Ma J."/>
        </authorList>
    </citation>
    <scope>NUCLEOTIDE SEQUENCE [LARGE SCALE GENOMIC DNA]</scope>
    <source>
        <strain evidence="3">CGMCC 1.12806</strain>
    </source>
</reference>
<sequence length="191" mass="21251">MRNTLSLGFNQFMERPGWQQCAVLLVGYCGFLVLLYFLMLKAPLQKQQQGQQQIETLRQNVSDQQHRLLVQPSLAELLHQQARFIPVTTEDTTLMEKIAGALRQSAGTLLQWQPAGQALVPINTGKKGENGNLTIQTDYKDFLVLLRRLLSDPAAPALSNLQLYADKTLLNITLSLATESHPSPIVTTLIG</sequence>
<evidence type="ECO:0000256" key="1">
    <source>
        <dbReference type="SAM" id="Phobius"/>
    </source>
</evidence>
<dbReference type="EMBL" id="BMFZ01000007">
    <property type="protein sequence ID" value="GGA51295.1"/>
    <property type="molecule type" value="Genomic_DNA"/>
</dbReference>
<comment type="caution">
    <text evidence="2">The sequence shown here is derived from an EMBL/GenBank/DDBJ whole genome shotgun (WGS) entry which is preliminary data.</text>
</comment>
<protein>
    <recommendedName>
        <fullName evidence="4">Type II secretion system protein M</fullName>
    </recommendedName>
</protein>
<evidence type="ECO:0008006" key="4">
    <source>
        <dbReference type="Google" id="ProtNLM"/>
    </source>
</evidence>
<keyword evidence="3" id="KW-1185">Reference proteome</keyword>
<evidence type="ECO:0000313" key="2">
    <source>
        <dbReference type="EMBL" id="GGA51295.1"/>
    </source>
</evidence>
<feature type="transmembrane region" description="Helical" evidence="1">
    <location>
        <begin position="21"/>
        <end position="39"/>
    </location>
</feature>
<keyword evidence="1" id="KW-0472">Membrane</keyword>
<accession>A0ABQ1GVV0</accession>
<gene>
    <name evidence="2" type="ORF">GCM10011328_28500</name>
</gene>
<proteinExistence type="predicted"/>
<keyword evidence="1" id="KW-1133">Transmembrane helix</keyword>
<evidence type="ECO:0000313" key="3">
    <source>
        <dbReference type="Proteomes" id="UP000627464"/>
    </source>
</evidence>
<dbReference type="Proteomes" id="UP000627464">
    <property type="component" value="Unassembled WGS sequence"/>
</dbReference>
<dbReference type="RefSeq" id="WP_188474213.1">
    <property type="nucleotide sequence ID" value="NZ_BMFZ01000007.1"/>
</dbReference>
<organism evidence="2 3">
    <name type="scientific">Hafnia psychrotolerans</name>
    <dbReference type="NCBI Taxonomy" id="1477018"/>
    <lineage>
        <taxon>Bacteria</taxon>
        <taxon>Pseudomonadati</taxon>
        <taxon>Pseudomonadota</taxon>
        <taxon>Gammaproteobacteria</taxon>
        <taxon>Enterobacterales</taxon>
        <taxon>Hafniaceae</taxon>
        <taxon>Hafnia</taxon>
    </lineage>
</organism>
<name>A0ABQ1GVV0_9GAMM</name>